<keyword evidence="3" id="KW-1185">Reference proteome</keyword>
<evidence type="ECO:0000313" key="3">
    <source>
        <dbReference type="Proteomes" id="UP000053477"/>
    </source>
</evidence>
<gene>
    <name evidence="2" type="ORF">SCHPADRAFT_911833</name>
</gene>
<evidence type="ECO:0000256" key="1">
    <source>
        <dbReference type="SAM" id="Coils"/>
    </source>
</evidence>
<name>A0A0H2QX33_9AGAM</name>
<reference evidence="2 3" key="1">
    <citation type="submission" date="2015-04" db="EMBL/GenBank/DDBJ databases">
        <title>Complete genome sequence of Schizopora paradoxa KUC8140, a cosmopolitan wood degrader in East Asia.</title>
        <authorList>
            <consortium name="DOE Joint Genome Institute"/>
            <person name="Min B."/>
            <person name="Park H."/>
            <person name="Jang Y."/>
            <person name="Kim J.-J."/>
            <person name="Kim K.H."/>
            <person name="Pangilinan J."/>
            <person name="Lipzen A."/>
            <person name="Riley R."/>
            <person name="Grigoriev I.V."/>
            <person name="Spatafora J.W."/>
            <person name="Choi I.-G."/>
        </authorList>
    </citation>
    <scope>NUCLEOTIDE SEQUENCE [LARGE SCALE GENOMIC DNA]</scope>
    <source>
        <strain evidence="2 3">KUC8140</strain>
    </source>
</reference>
<dbReference type="EMBL" id="KQ086688">
    <property type="protein sequence ID" value="KLO04130.1"/>
    <property type="molecule type" value="Genomic_DNA"/>
</dbReference>
<evidence type="ECO:0000313" key="2">
    <source>
        <dbReference type="EMBL" id="KLO04130.1"/>
    </source>
</evidence>
<accession>A0A0H2QX33</accession>
<proteinExistence type="predicted"/>
<keyword evidence="1" id="KW-0175">Coiled coil</keyword>
<dbReference type="AlphaFoldDB" id="A0A0H2QX33"/>
<dbReference type="Proteomes" id="UP000053477">
    <property type="component" value="Unassembled WGS sequence"/>
</dbReference>
<dbReference type="InParanoid" id="A0A0H2QX33"/>
<protein>
    <submittedName>
        <fullName evidence="2">Uncharacterized protein</fullName>
    </submittedName>
</protein>
<sequence>MAYNQEQTRRTAASNSTVAISLLPYQSPPAAYAMSASPLDHHEDESEELRTSMIYQVCKMRSAIDGLNIYADQLEKVILSLLEDSGRALDFVALQNKMEEIKKLKTEILERERASAREKARELQDSFESYLQNVMQCALKKDGLEGRD</sequence>
<feature type="coiled-coil region" evidence="1">
    <location>
        <begin position="94"/>
        <end position="133"/>
    </location>
</feature>
<organism evidence="2 3">
    <name type="scientific">Schizopora paradoxa</name>
    <dbReference type="NCBI Taxonomy" id="27342"/>
    <lineage>
        <taxon>Eukaryota</taxon>
        <taxon>Fungi</taxon>
        <taxon>Dikarya</taxon>
        <taxon>Basidiomycota</taxon>
        <taxon>Agaricomycotina</taxon>
        <taxon>Agaricomycetes</taxon>
        <taxon>Hymenochaetales</taxon>
        <taxon>Schizoporaceae</taxon>
        <taxon>Schizopora</taxon>
    </lineage>
</organism>